<dbReference type="Pfam" id="PF21190">
    <property type="entry name" value="Bbp16"/>
    <property type="match status" value="1"/>
</dbReference>
<dbReference type="RefSeq" id="WP_149433845.1">
    <property type="nucleotide sequence ID" value="NZ_VTPX01000001.1"/>
</dbReference>
<sequence length="130" mass="13847">MIFDYTFLFSDAQELTATVVSENVIDLGVNRDIGKGVPVPLRVQVVEDFAGATGLTVEVETSETEDFASSETISTSGVIPAADLVAGYVFMPQYMPWRTNRYLRLNYTVAGTGTAGAVTAGVVAGHQASY</sequence>
<dbReference type="Gene3D" id="2.60.120.1110">
    <property type="match status" value="1"/>
</dbReference>
<name>A0A640WJ94_9GAMM</name>
<reference evidence="1 2" key="1">
    <citation type="submission" date="2019-08" db="EMBL/GenBank/DDBJ databases">
        <title>Bioinformatics analysis of the strain L3 and L5.</title>
        <authorList>
            <person name="Li X."/>
        </authorList>
    </citation>
    <scope>NUCLEOTIDE SEQUENCE [LARGE SCALE GENOMIC DNA]</scope>
    <source>
        <strain evidence="1 2">L3</strain>
    </source>
</reference>
<keyword evidence="2" id="KW-1185">Reference proteome</keyword>
<gene>
    <name evidence="1" type="ORF">F0A16_02755</name>
</gene>
<organism evidence="1 2">
    <name type="scientific">Salinicola corii</name>
    <dbReference type="NCBI Taxonomy" id="2606937"/>
    <lineage>
        <taxon>Bacteria</taxon>
        <taxon>Pseudomonadati</taxon>
        <taxon>Pseudomonadota</taxon>
        <taxon>Gammaproteobacteria</taxon>
        <taxon>Oceanospirillales</taxon>
        <taxon>Halomonadaceae</taxon>
        <taxon>Salinicola</taxon>
    </lineage>
</organism>
<dbReference type="EMBL" id="VTPX01000001">
    <property type="protein sequence ID" value="KAA0020726.1"/>
    <property type="molecule type" value="Genomic_DNA"/>
</dbReference>
<dbReference type="AlphaFoldDB" id="A0A640WJ94"/>
<comment type="caution">
    <text evidence="1">The sequence shown here is derived from an EMBL/GenBank/DDBJ whole genome shotgun (WGS) entry which is preliminary data.</text>
</comment>
<proteinExistence type="predicted"/>
<protein>
    <submittedName>
        <fullName evidence="1">Uncharacterized protein</fullName>
    </submittedName>
</protein>
<evidence type="ECO:0000313" key="1">
    <source>
        <dbReference type="EMBL" id="KAA0020726.1"/>
    </source>
</evidence>
<dbReference type="InterPro" id="IPR048922">
    <property type="entry name" value="Bbp16"/>
</dbReference>
<evidence type="ECO:0000313" key="2">
    <source>
        <dbReference type="Proteomes" id="UP000466024"/>
    </source>
</evidence>
<accession>A0A640WJ94</accession>
<dbReference type="Proteomes" id="UP000466024">
    <property type="component" value="Unassembled WGS sequence"/>
</dbReference>